<dbReference type="PANTHER" id="PTHR10000:SF25">
    <property type="entry name" value="PHOSPHATASE YKRA-RELATED"/>
    <property type="match status" value="1"/>
</dbReference>
<proteinExistence type="predicted"/>
<protein>
    <submittedName>
        <fullName evidence="1">HAD-IIB family hydrolase</fullName>
    </submittedName>
</protein>
<sequence>MKKRIFFFDVDETLFSNEKGKILSQTKKLILSLYNKKNIILGIATGRNYHNLDVLKDILFCFKYFVLANGSFTMENDKIIDQNPIPKEYIIDILNKINLFKYKIAVANIGSHQEALFYNGDTSNLPLIQYWQKKFDLPIDNLLHLKKKIFLMNLFSQNNDQIKQLLKEFNCFNVYFWQNHVDLTMNNINKYYGIKKIKEKYPDYELVCVGDGCNDKEMLAKADISVVMGNSEYDEIKKNSDFIAPHIEENCIFDFFKKNNLID</sequence>
<keyword evidence="2" id="KW-1185">Reference proteome</keyword>
<dbReference type="NCBIfam" id="TIGR01484">
    <property type="entry name" value="HAD-SF-IIB"/>
    <property type="match status" value="1"/>
</dbReference>
<accession>A0ABS5BIY8</accession>
<dbReference type="Proteomes" id="UP001192346">
    <property type="component" value="Unassembled WGS sequence"/>
</dbReference>
<name>A0ABS5BIY8_9MOLU</name>
<evidence type="ECO:0000313" key="2">
    <source>
        <dbReference type="Proteomes" id="UP001192346"/>
    </source>
</evidence>
<reference evidence="1" key="1">
    <citation type="submission" date="2019-10" db="EMBL/GenBank/DDBJ databases">
        <title>Whole Genome Sequencing and Characterization of Texas Phoenix Palm Decline Phytoplasma Belongs to Lethal Yellowing (16SrIV) Group.</title>
        <authorList>
            <person name="Bao M."/>
        </authorList>
    </citation>
    <scope>NUCLEOTIDE SEQUENCE [LARGE SCALE GENOMIC DNA]</scope>
    <source>
        <strain evidence="1">ACPD</strain>
    </source>
</reference>
<dbReference type="SUPFAM" id="SSF56784">
    <property type="entry name" value="HAD-like"/>
    <property type="match status" value="1"/>
</dbReference>
<dbReference type="InterPro" id="IPR006379">
    <property type="entry name" value="HAD-SF_hydro_IIB"/>
</dbReference>
<organism evidence="1 2">
    <name type="scientific">Texas Phoenix palm phytoplasma</name>
    <dbReference type="NCBI Taxonomy" id="176709"/>
    <lineage>
        <taxon>Bacteria</taxon>
        <taxon>Bacillati</taxon>
        <taxon>Mycoplasmatota</taxon>
        <taxon>Mollicutes</taxon>
        <taxon>Acholeplasmatales</taxon>
        <taxon>Acholeplasmataceae</taxon>
        <taxon>Candidatus Phytoplasma</taxon>
        <taxon>16SrIV (Coconut lethal yellows group)</taxon>
    </lineage>
</organism>
<dbReference type="Gene3D" id="3.40.50.1000">
    <property type="entry name" value="HAD superfamily/HAD-like"/>
    <property type="match status" value="1"/>
</dbReference>
<dbReference type="GO" id="GO:0016787">
    <property type="term" value="F:hydrolase activity"/>
    <property type="evidence" value="ECO:0007669"/>
    <property type="project" value="UniProtKB-KW"/>
</dbReference>
<dbReference type="InterPro" id="IPR036412">
    <property type="entry name" value="HAD-like_sf"/>
</dbReference>
<dbReference type="Gene3D" id="3.30.1240.10">
    <property type="match status" value="1"/>
</dbReference>
<dbReference type="PANTHER" id="PTHR10000">
    <property type="entry name" value="PHOSPHOSERINE PHOSPHATASE"/>
    <property type="match status" value="1"/>
</dbReference>
<dbReference type="InterPro" id="IPR023214">
    <property type="entry name" value="HAD_sf"/>
</dbReference>
<gene>
    <name evidence="1" type="ORF">FEF22_000695</name>
</gene>
<evidence type="ECO:0000313" key="1">
    <source>
        <dbReference type="EMBL" id="MBP3059306.1"/>
    </source>
</evidence>
<dbReference type="EMBL" id="VBRA02000006">
    <property type="protein sequence ID" value="MBP3059306.1"/>
    <property type="molecule type" value="Genomic_DNA"/>
</dbReference>
<comment type="caution">
    <text evidence="1">The sequence shown here is derived from an EMBL/GenBank/DDBJ whole genome shotgun (WGS) entry which is preliminary data.</text>
</comment>
<dbReference type="Pfam" id="PF08282">
    <property type="entry name" value="Hydrolase_3"/>
    <property type="match status" value="1"/>
</dbReference>
<dbReference type="PROSITE" id="PS01229">
    <property type="entry name" value="COF_2"/>
    <property type="match status" value="1"/>
</dbReference>
<keyword evidence="1" id="KW-0378">Hydrolase</keyword>